<accession>A0ABT4J676</accession>
<name>A0ABT4J676_9RHOB</name>
<organism evidence="1 2">
    <name type="scientific">Paracoccus benzoatiresistens</name>
    <dbReference type="NCBI Taxonomy" id="2997341"/>
    <lineage>
        <taxon>Bacteria</taxon>
        <taxon>Pseudomonadati</taxon>
        <taxon>Pseudomonadota</taxon>
        <taxon>Alphaproteobacteria</taxon>
        <taxon>Rhodobacterales</taxon>
        <taxon>Paracoccaceae</taxon>
        <taxon>Paracoccus</taxon>
    </lineage>
</organism>
<dbReference type="RefSeq" id="WP_268942605.1">
    <property type="nucleotide sequence ID" value="NZ_JAPTYD010000019.1"/>
</dbReference>
<comment type="caution">
    <text evidence="1">The sequence shown here is derived from an EMBL/GenBank/DDBJ whole genome shotgun (WGS) entry which is preliminary data.</text>
</comment>
<keyword evidence="2" id="KW-1185">Reference proteome</keyword>
<reference evidence="1" key="1">
    <citation type="submission" date="2022-12" db="EMBL/GenBank/DDBJ databases">
        <title>Paracoccus sp. EF6 isolated from a lake water.</title>
        <authorList>
            <person name="Liu H."/>
        </authorList>
    </citation>
    <scope>NUCLEOTIDE SEQUENCE</scope>
    <source>
        <strain evidence="1">EF6</strain>
    </source>
</reference>
<evidence type="ECO:0000313" key="2">
    <source>
        <dbReference type="Proteomes" id="UP001149822"/>
    </source>
</evidence>
<dbReference type="EMBL" id="JAPTYD010000019">
    <property type="protein sequence ID" value="MCZ0962566.1"/>
    <property type="molecule type" value="Genomic_DNA"/>
</dbReference>
<protein>
    <submittedName>
        <fullName evidence="1">Uncharacterized protein</fullName>
    </submittedName>
</protein>
<dbReference type="Proteomes" id="UP001149822">
    <property type="component" value="Unassembled WGS sequence"/>
</dbReference>
<evidence type="ECO:0000313" key="1">
    <source>
        <dbReference type="EMBL" id="MCZ0962566.1"/>
    </source>
</evidence>
<sequence>MARPWPVWALTGLSLAVLVAGVVATGGPAQGRAERRDQTRERDLSAIQSLLLCKAQQAGRVGTDPTPIEACPLTPRLADPFTGAPYRIELVAPDSIRLCAGFETQPDMPDQGRDKSGCMVQRIAVDLPG</sequence>
<proteinExistence type="predicted"/>
<gene>
    <name evidence="1" type="ORF">OU682_13155</name>
</gene>